<dbReference type="Proteomes" id="UP001226434">
    <property type="component" value="Unassembled WGS sequence"/>
</dbReference>
<name>A0ABT6RAE4_9BACT</name>
<evidence type="ECO:0000313" key="1">
    <source>
        <dbReference type="EMBL" id="MDI3318872.1"/>
    </source>
</evidence>
<gene>
    <name evidence="1" type="ORF">QJ048_03765</name>
</gene>
<evidence type="ECO:0000313" key="2">
    <source>
        <dbReference type="Proteomes" id="UP001226434"/>
    </source>
</evidence>
<accession>A0ABT6RAE4</accession>
<dbReference type="Pfam" id="PF14125">
    <property type="entry name" value="DUF4292"/>
    <property type="match status" value="1"/>
</dbReference>
<proteinExistence type="predicted"/>
<keyword evidence="2" id="KW-1185">Reference proteome</keyword>
<dbReference type="InterPro" id="IPR025634">
    <property type="entry name" value="DUF4292"/>
</dbReference>
<comment type="caution">
    <text evidence="1">The sequence shown here is derived from an EMBL/GenBank/DDBJ whole genome shotgun (WGS) entry which is preliminary data.</text>
</comment>
<reference evidence="1 2" key="1">
    <citation type="submission" date="2023-05" db="EMBL/GenBank/DDBJ databases">
        <title>Genome sequence of Pinibacter sp. MAH-24.</title>
        <authorList>
            <person name="Huq M.A."/>
        </authorList>
    </citation>
    <scope>NUCLEOTIDE SEQUENCE [LARGE SCALE GENOMIC DNA]</scope>
    <source>
        <strain evidence="1 2">MAH-24</strain>
    </source>
</reference>
<protein>
    <submittedName>
        <fullName evidence="1">DUF4292 domain-containing protein</fullName>
    </submittedName>
</protein>
<sequence>MHEPFAITSNFKKYLMKFFSPLLLAAGIITIISCHSTRKINTALSKKDTTQMVVVKDIHNDSLDFIKQTLHALDSSRINFSTFSAKVKVDVWDKDGKKPDLTVFIRMKKDSIIWLSVNATVFSYEAYRIVITPDSVKMLNKQDKVVELRSVSYLQELSHLPLKFSTMQDLLVGNPIFVDSNVVSYKKNPDNVTMLIVGSLFKNLLTIKNNLNVVSNSKMDDVDPARNRTCNISYGNYEKWDSKNFPKFREISVVEKSKIDVQMDFKQYSFNEILSYPFSIPKNYKAQ</sequence>
<dbReference type="EMBL" id="JASBRG010000002">
    <property type="protein sequence ID" value="MDI3318872.1"/>
    <property type="molecule type" value="Genomic_DNA"/>
</dbReference>
<organism evidence="1 2">
    <name type="scientific">Pinibacter soli</name>
    <dbReference type="NCBI Taxonomy" id="3044211"/>
    <lineage>
        <taxon>Bacteria</taxon>
        <taxon>Pseudomonadati</taxon>
        <taxon>Bacteroidota</taxon>
        <taxon>Chitinophagia</taxon>
        <taxon>Chitinophagales</taxon>
        <taxon>Chitinophagaceae</taxon>
        <taxon>Pinibacter</taxon>
    </lineage>
</organism>